<feature type="repeat" description="ANK" evidence="11">
    <location>
        <begin position="116"/>
        <end position="149"/>
    </location>
</feature>
<dbReference type="GO" id="GO:0005216">
    <property type="term" value="F:monoatomic ion channel activity"/>
    <property type="evidence" value="ECO:0007669"/>
    <property type="project" value="InterPro"/>
</dbReference>
<feature type="transmembrane region" description="Helical" evidence="12">
    <location>
        <begin position="466"/>
        <end position="487"/>
    </location>
</feature>
<reference evidence="14 15" key="1">
    <citation type="submission" date="2024-05" db="EMBL/GenBank/DDBJ databases">
        <authorList>
            <person name="Wallberg A."/>
        </authorList>
    </citation>
    <scope>NUCLEOTIDE SEQUENCE [LARGE SCALE GENOMIC DNA]</scope>
</reference>
<sequence>MELCKACDSGNDEDVQTFLQEGAKPMPSNATEEECPVHIACKNGFYSILELLLENLEANDELKCLQQGTLKYEQSALHVVLKQVKEISGTGEDYVKCFDNLMKYRQYFDIDAKDNEGNTALHYAVQLGDDWTITKKLVRNGACINVKNKEGINVLDRIPVNTIEDILNECIQKSSVSNKRENVNFAIKLDLNIFSHKESSDTRSESELIIALQRSLSHHHLLYHPLITTFIHIKWQKIKYVWYLNLLFNYIFFILIFFYIFYYGCHFIESGNIARNLDLNTLPLKVVISIMWSMMLVREIIQLVSFKWDYFKSFENYLEVAILILTCIMHFTENSPAQQSISAWLVVFSTMEMILLFEKMHLLEMAIYISMFKRVTLNFVKLLIIISWMVLSFGLSFFLLFHITSTHGKQSSLEIVIGQNKTEIEIQNENKFATWNGAVLKTLVMSIGEIEFSDLDFEHFPLASKLLFVMFIFIVVLVGLNLLNGIAISDIQAIRHEATNYHVLDQVDCLIKFDQFNPFHKWLCLSKMWKKSQIFECCFPDKVIDSIYFNKHHSNTWVSSKLWVRCKGHEDYHHIRFKIMRMKQWFIFNCYVRTEPAHNKCTDCEQLKVLPRCNRCGEEKKLCQDCQTKIQQDKHVCIFKHKYKIQPKFVKNAKQIIEESDIKERTVNRNIEYFTHTKLNSITEQITNIEMQQREIIKMITAMNNKR</sequence>
<keyword evidence="8" id="KW-0406">Ion transport</keyword>
<evidence type="ECO:0000256" key="7">
    <source>
        <dbReference type="ARBA" id="ARBA00023043"/>
    </source>
</evidence>
<dbReference type="PROSITE" id="PS50297">
    <property type="entry name" value="ANK_REP_REGION"/>
    <property type="match status" value="1"/>
</dbReference>
<evidence type="ECO:0000256" key="11">
    <source>
        <dbReference type="PROSITE-ProRule" id="PRU00023"/>
    </source>
</evidence>
<evidence type="ECO:0000256" key="1">
    <source>
        <dbReference type="ARBA" id="ARBA00004141"/>
    </source>
</evidence>
<dbReference type="GO" id="GO:0034703">
    <property type="term" value="C:cation channel complex"/>
    <property type="evidence" value="ECO:0007669"/>
    <property type="project" value="UniProtKB-ARBA"/>
</dbReference>
<name>A0AAV2SNR9_MEGNR</name>
<keyword evidence="4 12" id="KW-0812">Transmembrane</keyword>
<feature type="transmembrane region" description="Helical" evidence="12">
    <location>
        <begin position="337"/>
        <end position="357"/>
    </location>
</feature>
<dbReference type="Proteomes" id="UP001497623">
    <property type="component" value="Unassembled WGS sequence"/>
</dbReference>
<evidence type="ECO:0000256" key="12">
    <source>
        <dbReference type="SAM" id="Phobius"/>
    </source>
</evidence>
<comment type="subcellular location">
    <subcellularLocation>
        <location evidence="1">Membrane</location>
        <topology evidence="1">Multi-pass membrane protein</topology>
    </subcellularLocation>
</comment>
<dbReference type="SUPFAM" id="SSF48403">
    <property type="entry name" value="Ankyrin repeat"/>
    <property type="match status" value="1"/>
</dbReference>
<gene>
    <name evidence="14" type="ORF">MNOR_LOCUS38578</name>
</gene>
<keyword evidence="9 12" id="KW-0472">Membrane</keyword>
<organism evidence="14 15">
    <name type="scientific">Meganyctiphanes norvegica</name>
    <name type="common">Northern krill</name>
    <name type="synonym">Thysanopoda norvegica</name>
    <dbReference type="NCBI Taxonomy" id="48144"/>
    <lineage>
        <taxon>Eukaryota</taxon>
        <taxon>Metazoa</taxon>
        <taxon>Ecdysozoa</taxon>
        <taxon>Arthropoda</taxon>
        <taxon>Crustacea</taxon>
        <taxon>Multicrustacea</taxon>
        <taxon>Malacostraca</taxon>
        <taxon>Eumalacostraca</taxon>
        <taxon>Eucarida</taxon>
        <taxon>Euphausiacea</taxon>
        <taxon>Euphausiidae</taxon>
        <taxon>Meganyctiphanes</taxon>
    </lineage>
</organism>
<evidence type="ECO:0000256" key="6">
    <source>
        <dbReference type="ARBA" id="ARBA00022989"/>
    </source>
</evidence>
<keyword evidence="10" id="KW-0407">Ion channel</keyword>
<keyword evidence="2" id="KW-0813">Transport</keyword>
<feature type="transmembrane region" description="Helical" evidence="12">
    <location>
        <begin position="282"/>
        <end position="301"/>
    </location>
</feature>
<evidence type="ECO:0000256" key="10">
    <source>
        <dbReference type="ARBA" id="ARBA00023303"/>
    </source>
</evidence>
<dbReference type="InterPro" id="IPR005821">
    <property type="entry name" value="Ion_trans_dom"/>
</dbReference>
<dbReference type="Pfam" id="PF00023">
    <property type="entry name" value="Ank"/>
    <property type="match status" value="1"/>
</dbReference>
<proteinExistence type="predicted"/>
<keyword evidence="5" id="KW-0677">Repeat</keyword>
<dbReference type="Pfam" id="PF00520">
    <property type="entry name" value="Ion_trans"/>
    <property type="match status" value="1"/>
</dbReference>
<accession>A0AAV2SNR9</accession>
<dbReference type="InterPro" id="IPR002110">
    <property type="entry name" value="Ankyrin_rpt"/>
</dbReference>
<dbReference type="SMART" id="SM00248">
    <property type="entry name" value="ANK"/>
    <property type="match status" value="3"/>
</dbReference>
<keyword evidence="3" id="KW-0716">Sensory transduction</keyword>
<dbReference type="PROSITE" id="PS50088">
    <property type="entry name" value="ANK_REPEAT"/>
    <property type="match status" value="1"/>
</dbReference>
<evidence type="ECO:0000313" key="14">
    <source>
        <dbReference type="EMBL" id="CAL4213877.1"/>
    </source>
</evidence>
<keyword evidence="6 12" id="KW-1133">Transmembrane helix</keyword>
<protein>
    <recommendedName>
        <fullName evidence="13">Ion transport domain-containing protein</fullName>
    </recommendedName>
</protein>
<evidence type="ECO:0000256" key="8">
    <source>
        <dbReference type="ARBA" id="ARBA00023065"/>
    </source>
</evidence>
<dbReference type="PANTHER" id="PTHR47143">
    <property type="entry name" value="TRANSIENT RECEPTOR POTENTIAL CATION CHANNEL PROTEIN PAINLESS"/>
    <property type="match status" value="1"/>
</dbReference>
<evidence type="ECO:0000256" key="4">
    <source>
        <dbReference type="ARBA" id="ARBA00022692"/>
    </source>
</evidence>
<feature type="transmembrane region" description="Helical" evidence="12">
    <location>
        <begin position="313"/>
        <end position="331"/>
    </location>
</feature>
<evidence type="ECO:0000256" key="5">
    <source>
        <dbReference type="ARBA" id="ARBA00022737"/>
    </source>
</evidence>
<keyword evidence="15" id="KW-1185">Reference proteome</keyword>
<dbReference type="EMBL" id="CAXKWB010089409">
    <property type="protein sequence ID" value="CAL4213877.1"/>
    <property type="molecule type" value="Genomic_DNA"/>
</dbReference>
<evidence type="ECO:0000256" key="3">
    <source>
        <dbReference type="ARBA" id="ARBA00022606"/>
    </source>
</evidence>
<evidence type="ECO:0000259" key="13">
    <source>
        <dbReference type="Pfam" id="PF00520"/>
    </source>
</evidence>
<dbReference type="Gene3D" id="1.25.40.20">
    <property type="entry name" value="Ankyrin repeat-containing domain"/>
    <property type="match status" value="1"/>
</dbReference>
<dbReference type="AlphaFoldDB" id="A0AAV2SNR9"/>
<dbReference type="InterPro" id="IPR036770">
    <property type="entry name" value="Ankyrin_rpt-contain_sf"/>
</dbReference>
<comment type="caution">
    <text evidence="14">The sequence shown here is derived from an EMBL/GenBank/DDBJ whole genome shotgun (WGS) entry which is preliminary data.</text>
</comment>
<evidence type="ECO:0000256" key="2">
    <source>
        <dbReference type="ARBA" id="ARBA00022448"/>
    </source>
</evidence>
<evidence type="ECO:0000313" key="15">
    <source>
        <dbReference type="Proteomes" id="UP001497623"/>
    </source>
</evidence>
<feature type="domain" description="Ion transport" evidence="13">
    <location>
        <begin position="247"/>
        <end position="497"/>
    </location>
</feature>
<dbReference type="InterPro" id="IPR052076">
    <property type="entry name" value="TRP_cation_channel"/>
</dbReference>
<dbReference type="PANTHER" id="PTHR47143:SF4">
    <property type="entry name" value="TRANSIENT RECEPTOR POTENTIAL CATION CHANNEL PROTEIN PAINLESS"/>
    <property type="match status" value="1"/>
</dbReference>
<keyword evidence="7 11" id="KW-0040">ANK repeat</keyword>
<feature type="transmembrane region" description="Helical" evidence="12">
    <location>
        <begin position="240"/>
        <end position="262"/>
    </location>
</feature>
<evidence type="ECO:0000256" key="9">
    <source>
        <dbReference type="ARBA" id="ARBA00023136"/>
    </source>
</evidence>
<feature type="transmembrane region" description="Helical" evidence="12">
    <location>
        <begin position="378"/>
        <end position="403"/>
    </location>
</feature>